<protein>
    <submittedName>
        <fullName evidence="4">IscS subfamily cysteine desulfurase</fullName>
    </submittedName>
</protein>
<dbReference type="EMBL" id="DXHX01000094">
    <property type="protein sequence ID" value="HIV74667.1"/>
    <property type="molecule type" value="Genomic_DNA"/>
</dbReference>
<dbReference type="InterPro" id="IPR015421">
    <property type="entry name" value="PyrdxlP-dep_Trfase_major"/>
</dbReference>
<dbReference type="InterPro" id="IPR000192">
    <property type="entry name" value="Aminotrans_V_dom"/>
</dbReference>
<reference evidence="4" key="1">
    <citation type="journal article" date="2021" name="PeerJ">
        <title>Extensive microbial diversity within the chicken gut microbiome revealed by metagenomics and culture.</title>
        <authorList>
            <person name="Gilroy R."/>
            <person name="Ravi A."/>
            <person name="Getino M."/>
            <person name="Pursley I."/>
            <person name="Horton D.L."/>
            <person name="Alikhan N.F."/>
            <person name="Baker D."/>
            <person name="Gharbi K."/>
            <person name="Hall N."/>
            <person name="Watson M."/>
            <person name="Adriaenssens E.M."/>
            <person name="Foster-Nyarko E."/>
            <person name="Jarju S."/>
            <person name="Secka A."/>
            <person name="Antonio M."/>
            <person name="Oren A."/>
            <person name="Chaudhuri R.R."/>
            <person name="La Ragione R."/>
            <person name="Hildebrand F."/>
            <person name="Pallen M.J."/>
        </authorList>
    </citation>
    <scope>NUCLEOTIDE SEQUENCE</scope>
    <source>
        <strain evidence="4">CHK169-2315</strain>
    </source>
</reference>
<dbReference type="SUPFAM" id="SSF53383">
    <property type="entry name" value="PLP-dependent transferases"/>
    <property type="match status" value="1"/>
</dbReference>
<dbReference type="Gene3D" id="3.90.1150.10">
    <property type="entry name" value="Aspartate Aminotransferase, domain 1"/>
    <property type="match status" value="1"/>
</dbReference>
<proteinExistence type="predicted"/>
<evidence type="ECO:0000256" key="2">
    <source>
        <dbReference type="ARBA" id="ARBA00022898"/>
    </source>
</evidence>
<dbReference type="Gene3D" id="3.40.640.10">
    <property type="entry name" value="Type I PLP-dependent aspartate aminotransferase-like (Major domain)"/>
    <property type="match status" value="1"/>
</dbReference>
<comment type="caution">
    <text evidence="4">The sequence shown here is derived from an EMBL/GenBank/DDBJ whole genome shotgun (WGS) entry which is preliminary data.</text>
</comment>
<dbReference type="Pfam" id="PF00266">
    <property type="entry name" value="Aminotran_5"/>
    <property type="match status" value="1"/>
</dbReference>
<dbReference type="InterPro" id="IPR015422">
    <property type="entry name" value="PyrdxlP-dep_Trfase_small"/>
</dbReference>
<dbReference type="InterPro" id="IPR015424">
    <property type="entry name" value="PyrdxlP-dep_Trfase"/>
</dbReference>
<accession>A0A9D1TKR6</accession>
<sequence length="378" mass="41891">MIYLDYAATTPMSEVALCAYNEGSQLYFGNASSLHDIGMNARDALQLCRKQHSLFLNGETEGIYFTSGGTEANILAILSIVQAYKSKGNHLITTKVEHASLFHLFQQLENDGFEVTYLDVNEHGTIQLDILKQAIRPTTILASIHHGNGEIGTVQPLEEIGEILKAHQIIFHSDCVQTYGEIKIDVKKCKVDSISVSSHKIYGPKGVGFCYISPSVLWKSIYDGTTHEDGFRPGTVDVPSIVSFTAAAQHMMETMEERAANYNQLRTLFLQDIKKLSDKIMVEQSLEAQLPQIIGLTCLHVQGQYMMLECNRHGICISTGSACQVGMESPSRTMLAIGKSESEAKCFIRISLGSKTTKEELERTVIVMERIFQSLPSL</sequence>
<evidence type="ECO:0000313" key="5">
    <source>
        <dbReference type="Proteomes" id="UP000823937"/>
    </source>
</evidence>
<dbReference type="NCBIfam" id="NF002806">
    <property type="entry name" value="PRK02948.1"/>
    <property type="match status" value="1"/>
</dbReference>
<evidence type="ECO:0000259" key="3">
    <source>
        <dbReference type="Pfam" id="PF00266"/>
    </source>
</evidence>
<gene>
    <name evidence="4" type="ORF">H9895_06290</name>
</gene>
<dbReference type="AlphaFoldDB" id="A0A9D1TKR6"/>
<comment type="cofactor">
    <cofactor evidence="1">
        <name>pyridoxal 5'-phosphate</name>
        <dbReference type="ChEBI" id="CHEBI:597326"/>
    </cofactor>
</comment>
<evidence type="ECO:0000313" key="4">
    <source>
        <dbReference type="EMBL" id="HIV74667.1"/>
    </source>
</evidence>
<dbReference type="InterPro" id="IPR016454">
    <property type="entry name" value="Cysteine_dSase"/>
</dbReference>
<keyword evidence="2" id="KW-0663">Pyridoxal phosphate</keyword>
<dbReference type="Proteomes" id="UP000823937">
    <property type="component" value="Unassembled WGS sequence"/>
</dbReference>
<dbReference type="PIRSF" id="PIRSF005572">
    <property type="entry name" value="NifS"/>
    <property type="match status" value="1"/>
</dbReference>
<reference evidence="4" key="2">
    <citation type="submission" date="2021-04" db="EMBL/GenBank/DDBJ databases">
        <authorList>
            <person name="Gilroy R."/>
        </authorList>
    </citation>
    <scope>NUCLEOTIDE SEQUENCE</scope>
    <source>
        <strain evidence="4">CHK169-2315</strain>
    </source>
</reference>
<name>A0A9D1TKR6_9BACI</name>
<feature type="domain" description="Aminotransferase class V" evidence="3">
    <location>
        <begin position="2"/>
        <end position="363"/>
    </location>
</feature>
<organism evidence="4 5">
    <name type="scientific">Candidatus Pseudogracilibacillus intestinigallinarum</name>
    <dbReference type="NCBI Taxonomy" id="2838742"/>
    <lineage>
        <taxon>Bacteria</taxon>
        <taxon>Bacillati</taxon>
        <taxon>Bacillota</taxon>
        <taxon>Bacilli</taxon>
        <taxon>Bacillales</taxon>
        <taxon>Bacillaceae</taxon>
        <taxon>Pseudogracilibacillus</taxon>
    </lineage>
</organism>
<dbReference type="PANTHER" id="PTHR11601">
    <property type="entry name" value="CYSTEINE DESULFURYLASE FAMILY MEMBER"/>
    <property type="match status" value="1"/>
</dbReference>
<dbReference type="PANTHER" id="PTHR11601:SF36">
    <property type="entry name" value="CYSTEINE DESULFURASE NIFS-RELATED"/>
    <property type="match status" value="1"/>
</dbReference>
<dbReference type="GO" id="GO:0003824">
    <property type="term" value="F:catalytic activity"/>
    <property type="evidence" value="ECO:0007669"/>
    <property type="project" value="UniProtKB-ARBA"/>
</dbReference>
<evidence type="ECO:0000256" key="1">
    <source>
        <dbReference type="ARBA" id="ARBA00001933"/>
    </source>
</evidence>